<evidence type="ECO:0000313" key="2">
    <source>
        <dbReference type="Proteomes" id="UP001333110"/>
    </source>
</evidence>
<dbReference type="Proteomes" id="UP001333110">
    <property type="component" value="Unassembled WGS sequence"/>
</dbReference>
<dbReference type="AlphaFoldDB" id="A0AAN7S155"/>
<comment type="caution">
    <text evidence="1">The sequence shown here is derived from an EMBL/GenBank/DDBJ whole genome shotgun (WGS) entry which is preliminary data.</text>
</comment>
<name>A0AAN7S155_MYCAM</name>
<accession>A0AAN7S155</accession>
<keyword evidence="2" id="KW-1185">Reference proteome</keyword>
<reference evidence="1 2" key="1">
    <citation type="journal article" date="2023" name="J. Hered.">
        <title>Chromosome-level genome of the wood stork (Mycteria americana) provides insight into avian chromosome evolution.</title>
        <authorList>
            <person name="Flamio R. Jr."/>
            <person name="Ramstad K.M."/>
        </authorList>
    </citation>
    <scope>NUCLEOTIDE SEQUENCE [LARGE SCALE GENOMIC DNA]</scope>
    <source>
        <strain evidence="1">JAX WOST 10</strain>
    </source>
</reference>
<gene>
    <name evidence="1" type="ORF">QYF61_016842</name>
</gene>
<dbReference type="EMBL" id="JAUNZN010000003">
    <property type="protein sequence ID" value="KAK4824597.1"/>
    <property type="molecule type" value="Genomic_DNA"/>
</dbReference>
<sequence>MESCKKARKRDFCVEGCGAQAEVWVRSPDFAPVISMGSPVLFHLYGKKQLMSQMEPLRTAIALEAGWLHCGGLRARYGSVLQAPPATSPKATTVEVHLSGCQPDTFHSQLASDMSLSGACGWCATSNPSLSYREGVKGDLCAGSILQSGERKARSECSHRLVWMGKKDLQLLPITWLRVSHAGEGCVDGDTALRPFRQSHLERQWVFGRPTPKSGSEFDTSRVCSDRDGLIWCVSWELPQPMLSPKPIPAEKDLGALVDEKLGMSQQCALAVQKANRILGCIKSSVASRSREVILPLYSALLWSPQHRKDMDLLEWVQRRATKMIQGLEHVSYEDRLKELGLFSLDKRRLWGDLIAAFQYLKGAYRPLLLGMLMGYLKNRACLSLGYSFLRSSPSPRRPW</sequence>
<protein>
    <submittedName>
        <fullName evidence="1">Uncharacterized protein</fullName>
    </submittedName>
</protein>
<dbReference type="PANTHER" id="PTHR33332">
    <property type="entry name" value="REVERSE TRANSCRIPTASE DOMAIN-CONTAINING PROTEIN"/>
    <property type="match status" value="1"/>
</dbReference>
<organism evidence="1 2">
    <name type="scientific">Mycteria americana</name>
    <name type="common">Wood stork</name>
    <dbReference type="NCBI Taxonomy" id="33587"/>
    <lineage>
        <taxon>Eukaryota</taxon>
        <taxon>Metazoa</taxon>
        <taxon>Chordata</taxon>
        <taxon>Craniata</taxon>
        <taxon>Vertebrata</taxon>
        <taxon>Euteleostomi</taxon>
        <taxon>Archelosauria</taxon>
        <taxon>Archosauria</taxon>
        <taxon>Dinosauria</taxon>
        <taxon>Saurischia</taxon>
        <taxon>Theropoda</taxon>
        <taxon>Coelurosauria</taxon>
        <taxon>Aves</taxon>
        <taxon>Neognathae</taxon>
        <taxon>Neoaves</taxon>
        <taxon>Aequornithes</taxon>
        <taxon>Ciconiiformes</taxon>
        <taxon>Ciconiidae</taxon>
        <taxon>Mycteria</taxon>
    </lineage>
</organism>
<proteinExistence type="predicted"/>
<evidence type="ECO:0000313" key="1">
    <source>
        <dbReference type="EMBL" id="KAK4824597.1"/>
    </source>
</evidence>